<dbReference type="CDD" id="cd18620">
    <property type="entry name" value="GH43_XylA-like"/>
    <property type="match status" value="1"/>
</dbReference>
<dbReference type="SUPFAM" id="SSF75005">
    <property type="entry name" value="Arabinanase/levansucrase/invertase"/>
    <property type="match status" value="1"/>
</dbReference>
<evidence type="ECO:0000256" key="6">
    <source>
        <dbReference type="PIRSR" id="PIRSR606710-2"/>
    </source>
</evidence>
<dbReference type="InterPro" id="IPR023296">
    <property type="entry name" value="Glyco_hydro_beta-prop_sf"/>
</dbReference>
<protein>
    <submittedName>
        <fullName evidence="8">Xylan 1,4-beta-xylosidase</fullName>
    </submittedName>
</protein>
<dbReference type="Proteomes" id="UP000021369">
    <property type="component" value="Unassembled WGS sequence"/>
</dbReference>
<evidence type="ECO:0000256" key="3">
    <source>
        <dbReference type="ARBA" id="ARBA00022801"/>
    </source>
</evidence>
<dbReference type="GO" id="GO:0045493">
    <property type="term" value="P:xylan catabolic process"/>
    <property type="evidence" value="ECO:0007669"/>
    <property type="project" value="UniProtKB-KW"/>
</dbReference>
<dbReference type="PATRIC" id="fig|1341156.4.peg.1960"/>
<evidence type="ECO:0000256" key="5">
    <source>
        <dbReference type="ARBA" id="ARBA00023295"/>
    </source>
</evidence>
<dbReference type="PANTHER" id="PTHR43772">
    <property type="entry name" value="ENDO-1,4-BETA-XYLANASE"/>
    <property type="match status" value="1"/>
</dbReference>
<dbReference type="OrthoDB" id="9801455at2"/>
<dbReference type="AlphaFoldDB" id="A0A011V2N2"/>
<reference evidence="8 9" key="1">
    <citation type="submission" date="2013-06" db="EMBL/GenBank/DDBJ databases">
        <title>Rumen cellulosomics: divergent fiber-degrading strategies revealed by comparative genome-wide analysis of six Ruminococcal strains.</title>
        <authorList>
            <person name="Dassa B."/>
            <person name="Borovok I."/>
            <person name="Lamed R."/>
            <person name="Flint H."/>
            <person name="Yeoman C.J."/>
            <person name="White B."/>
            <person name="Bayer E.A."/>
        </authorList>
    </citation>
    <scope>NUCLEOTIDE SEQUENCE [LARGE SCALE GENOMIC DNA]</scope>
    <source>
        <strain evidence="8 9">SY3</strain>
    </source>
</reference>
<keyword evidence="2" id="KW-0624">Polysaccharide degradation</keyword>
<dbReference type="InterPro" id="IPR052176">
    <property type="entry name" value="Glycosyl_Hydrlase_43_Enz"/>
</dbReference>
<dbReference type="PANTHER" id="PTHR43772:SF2">
    <property type="entry name" value="PUTATIVE (AFU_ORTHOLOGUE AFUA_2G04480)-RELATED"/>
    <property type="match status" value="1"/>
</dbReference>
<dbReference type="GO" id="GO:0004553">
    <property type="term" value="F:hydrolase activity, hydrolyzing O-glycosyl compounds"/>
    <property type="evidence" value="ECO:0007669"/>
    <property type="project" value="InterPro"/>
</dbReference>
<gene>
    <name evidence="8" type="ORF">RASY3_07745</name>
</gene>
<keyword evidence="9" id="KW-1185">Reference proteome</keyword>
<evidence type="ECO:0000256" key="7">
    <source>
        <dbReference type="RuleBase" id="RU361187"/>
    </source>
</evidence>
<keyword evidence="3 7" id="KW-0378">Hydrolase</keyword>
<evidence type="ECO:0000256" key="1">
    <source>
        <dbReference type="ARBA" id="ARBA00009865"/>
    </source>
</evidence>
<dbReference type="EMBL" id="JEOB01000002">
    <property type="protein sequence ID" value="EXM39702.1"/>
    <property type="molecule type" value="Genomic_DNA"/>
</dbReference>
<keyword evidence="5 7" id="KW-0326">Glycosidase</keyword>
<keyword evidence="4" id="KW-0119">Carbohydrate metabolism</keyword>
<dbReference type="InterPro" id="IPR006710">
    <property type="entry name" value="Glyco_hydro_43"/>
</dbReference>
<dbReference type="Gene3D" id="2.60.120.260">
    <property type="entry name" value="Galactose-binding domain-like"/>
    <property type="match status" value="1"/>
</dbReference>
<dbReference type="RefSeq" id="WP_037286619.1">
    <property type="nucleotide sequence ID" value="NZ_JEOB01000002.1"/>
</dbReference>
<name>A0A011V2N2_RUMAL</name>
<dbReference type="Pfam" id="PF04616">
    <property type="entry name" value="Glyco_hydro_43"/>
    <property type="match status" value="1"/>
</dbReference>
<proteinExistence type="inferred from homology"/>
<organism evidence="8 9">
    <name type="scientific">Ruminococcus albus SY3</name>
    <dbReference type="NCBI Taxonomy" id="1341156"/>
    <lineage>
        <taxon>Bacteria</taxon>
        <taxon>Bacillati</taxon>
        <taxon>Bacillota</taxon>
        <taxon>Clostridia</taxon>
        <taxon>Eubacteriales</taxon>
        <taxon>Oscillospiraceae</taxon>
        <taxon>Ruminococcus</taxon>
    </lineage>
</organism>
<evidence type="ECO:0000256" key="4">
    <source>
        <dbReference type="ARBA" id="ARBA00023277"/>
    </source>
</evidence>
<feature type="site" description="Important for catalytic activity, responsible for pKa modulation of the active site Glu and correct orientation of both the proton donor and substrate" evidence="6">
    <location>
        <position position="139"/>
    </location>
</feature>
<dbReference type="CDD" id="cd04084">
    <property type="entry name" value="CBM6_xylanase-like"/>
    <property type="match status" value="1"/>
</dbReference>
<dbReference type="Gene3D" id="2.115.10.20">
    <property type="entry name" value="Glycosyl hydrolase domain, family 43"/>
    <property type="match status" value="1"/>
</dbReference>
<evidence type="ECO:0000256" key="2">
    <source>
        <dbReference type="ARBA" id="ARBA00022651"/>
    </source>
</evidence>
<evidence type="ECO:0000313" key="8">
    <source>
        <dbReference type="EMBL" id="EXM39702.1"/>
    </source>
</evidence>
<comment type="caution">
    <text evidence="8">The sequence shown here is derived from an EMBL/GenBank/DDBJ whole genome shotgun (WGS) entry which is preliminary data.</text>
</comment>
<sequence length="442" mass="49946">MANPILPLWEYIPDGEPRVFGDRVYLYGSHDRVSCDKFCDYKLKVWSAPIDDLNNWVCHGDSFRTKEGGERPADTDWTRNECYAPDVIEKDGKYYLYSYIVGSKGAVGVSDKPEGPFKALGQYIYGEDIEVGDDGIFNDAGVLVDDDGKVYVYYGFEGSHMNELDPADMRTVIKGSYMHPVMPDTQDIPVERRFYEASSPRKINGRYYLIYSPRMGSRLAYAISDSPRGPFEYKGYIIDNGVDYPTGNNHGSVACINGQWYVFYHRMTNDTIMSRRACVERIEILEDGTIPPVEMTSLGFEKSLDPYKIIPAEIACVLKGGCFITEKDIFTRVITNITEGSVFGYKYFDFGDDYTGDSITLAMKVRGMGVNCKVKILLDGEDGEEIGELDIGTSDGVYRCKVKNVTGRHALFFKAYHGIEGWMKASFDRRCLFEAESFCVLK</sequence>
<comment type="similarity">
    <text evidence="1 7">Belongs to the glycosyl hydrolase 43 family.</text>
</comment>
<accession>A0A011V2N2</accession>
<keyword evidence="2" id="KW-0858">Xylan degradation</keyword>
<evidence type="ECO:0000313" key="9">
    <source>
        <dbReference type="Proteomes" id="UP000021369"/>
    </source>
</evidence>